<comment type="similarity">
    <text evidence="1">Belongs to the SCO1/2 family.</text>
</comment>
<dbReference type="SUPFAM" id="SSF52833">
    <property type="entry name" value="Thioredoxin-like"/>
    <property type="match status" value="1"/>
</dbReference>
<dbReference type="InterPro" id="IPR036249">
    <property type="entry name" value="Thioredoxin-like_sf"/>
</dbReference>
<dbReference type="AlphaFoldDB" id="A0AAV4ZSV0"/>
<dbReference type="CDD" id="cd02968">
    <property type="entry name" value="SCO"/>
    <property type="match status" value="1"/>
</dbReference>
<reference evidence="4" key="2">
    <citation type="submission" date="2021-08" db="EMBL/GenBank/DDBJ databases">
        <authorList>
            <person name="Tani A."/>
            <person name="Ola A."/>
            <person name="Ogura Y."/>
            <person name="Katsura K."/>
            <person name="Hayashi T."/>
        </authorList>
    </citation>
    <scope>NUCLEOTIDE SEQUENCE</scope>
    <source>
        <strain evidence="4">DSM 16372</strain>
    </source>
</reference>
<organism evidence="4 5">
    <name type="scientific">Methylobacterium hispanicum</name>
    <dbReference type="NCBI Taxonomy" id="270350"/>
    <lineage>
        <taxon>Bacteria</taxon>
        <taxon>Pseudomonadati</taxon>
        <taxon>Pseudomonadota</taxon>
        <taxon>Alphaproteobacteria</taxon>
        <taxon>Hyphomicrobiales</taxon>
        <taxon>Methylobacteriaceae</taxon>
        <taxon>Methylobacterium</taxon>
    </lineage>
</organism>
<accession>A0AAV4ZSV0</accession>
<evidence type="ECO:0000256" key="3">
    <source>
        <dbReference type="SAM" id="SignalP"/>
    </source>
</evidence>
<keyword evidence="2" id="KW-0812">Transmembrane</keyword>
<dbReference type="Gene3D" id="3.40.30.10">
    <property type="entry name" value="Glutaredoxin"/>
    <property type="match status" value="1"/>
</dbReference>
<gene>
    <name evidence="4" type="ORF">BHAOGJBA_4820</name>
</gene>
<comment type="caution">
    <text evidence="4">The sequence shown here is derived from an EMBL/GenBank/DDBJ whole genome shotgun (WGS) entry which is preliminary data.</text>
</comment>
<evidence type="ECO:0000256" key="1">
    <source>
        <dbReference type="ARBA" id="ARBA00010996"/>
    </source>
</evidence>
<keyword evidence="2" id="KW-1133">Transmembrane helix</keyword>
<dbReference type="Proteomes" id="UP001055247">
    <property type="component" value="Unassembled WGS sequence"/>
</dbReference>
<proteinExistence type="inferred from homology"/>
<keyword evidence="5" id="KW-1185">Reference proteome</keyword>
<dbReference type="InterPro" id="IPR003782">
    <property type="entry name" value="SCO1/SenC"/>
</dbReference>
<evidence type="ECO:0008006" key="6">
    <source>
        <dbReference type="Google" id="ProtNLM"/>
    </source>
</evidence>
<sequence>MRSGRSTRGRTALMRATALAGALQVLLPNPAAARLTQMELARVAVAPPPDARAPLDLAFTEADGERAVTLAAVAGGRPVLLLPVDYTCGNVCDPMLSLSAAALEATGLVAGRDYGFVLVGLDPRDGAAAARRMLAADLGAAPSPVRPRALVGTAAAVDTLTRALGYGYVPDPGTDSIAHPAAAILLTPEGRVARILSPLALNGRDLRLALVEAGEGRTGSLGDRLALLCYGFDAARGIYTPLVRRILAVAGVATVLGIGLLVLLLARAGRVRRA</sequence>
<keyword evidence="2" id="KW-0472">Membrane</keyword>
<protein>
    <recommendedName>
        <fullName evidence="6">Electron transporter</fullName>
    </recommendedName>
</protein>
<evidence type="ECO:0000313" key="4">
    <source>
        <dbReference type="EMBL" id="GJD91272.1"/>
    </source>
</evidence>
<dbReference type="RefSeq" id="WP_238231428.1">
    <property type="nucleotide sequence ID" value="NZ_BPQO01000025.1"/>
</dbReference>
<feature type="transmembrane region" description="Helical" evidence="2">
    <location>
        <begin position="246"/>
        <end position="266"/>
    </location>
</feature>
<evidence type="ECO:0000313" key="5">
    <source>
        <dbReference type="Proteomes" id="UP001055247"/>
    </source>
</evidence>
<keyword evidence="3" id="KW-0732">Signal</keyword>
<dbReference type="EMBL" id="BPQO01000025">
    <property type="protein sequence ID" value="GJD91272.1"/>
    <property type="molecule type" value="Genomic_DNA"/>
</dbReference>
<reference evidence="4" key="1">
    <citation type="journal article" date="2016" name="Front. Microbiol.">
        <title>Genome Sequence of the Piezophilic, Mesophilic Sulfate-Reducing Bacterium Desulfovibrio indicus J2T.</title>
        <authorList>
            <person name="Cao J."/>
            <person name="Maignien L."/>
            <person name="Shao Z."/>
            <person name="Alain K."/>
            <person name="Jebbar M."/>
        </authorList>
    </citation>
    <scope>NUCLEOTIDE SEQUENCE</scope>
    <source>
        <strain evidence="4">DSM 16372</strain>
    </source>
</reference>
<feature type="chain" id="PRO_5043450403" description="Electron transporter" evidence="3">
    <location>
        <begin position="34"/>
        <end position="274"/>
    </location>
</feature>
<evidence type="ECO:0000256" key="2">
    <source>
        <dbReference type="SAM" id="Phobius"/>
    </source>
</evidence>
<feature type="signal peptide" evidence="3">
    <location>
        <begin position="1"/>
        <end position="33"/>
    </location>
</feature>
<name>A0AAV4ZSV0_9HYPH</name>